<dbReference type="OrthoDB" id="10262892at2759"/>
<reference evidence="13" key="1">
    <citation type="journal article" date="2020" name="Genome Biol.">
        <title>Gamete binning: chromosome-level and haplotype-resolved genome assembly enabled by high-throughput single-cell sequencing of gamete genomes.</title>
        <authorList>
            <person name="Campoy J.A."/>
            <person name="Sun H."/>
            <person name="Goel M."/>
            <person name="Jiao W.-B."/>
            <person name="Folz-Donahue K."/>
            <person name="Wang N."/>
            <person name="Rubio M."/>
            <person name="Liu C."/>
            <person name="Kukat C."/>
            <person name="Ruiz D."/>
            <person name="Huettel B."/>
            <person name="Schneeberger K."/>
        </authorList>
    </citation>
    <scope>NUCLEOTIDE SEQUENCE [LARGE SCALE GENOMIC DNA]</scope>
    <source>
        <strain evidence="13">cv. Rojo Pasion</strain>
    </source>
</reference>
<evidence type="ECO:0000256" key="4">
    <source>
        <dbReference type="ARBA" id="ARBA00022792"/>
    </source>
</evidence>
<dbReference type="GO" id="GO:0030150">
    <property type="term" value="P:protein import into mitochondrial matrix"/>
    <property type="evidence" value="ECO:0007669"/>
    <property type="project" value="InterPro"/>
</dbReference>
<evidence type="ECO:0000256" key="1">
    <source>
        <dbReference type="ARBA" id="ARBA00004637"/>
    </source>
</evidence>
<feature type="transmembrane region" description="Helical" evidence="9">
    <location>
        <begin position="26"/>
        <end position="54"/>
    </location>
</feature>
<evidence type="ECO:0000256" key="6">
    <source>
        <dbReference type="ARBA" id="ARBA00023010"/>
    </source>
</evidence>
<dbReference type="GO" id="GO:0031348">
    <property type="term" value="P:negative regulation of defense response"/>
    <property type="evidence" value="ECO:0007669"/>
    <property type="project" value="UniProtKB-ARBA"/>
</dbReference>
<keyword evidence="8 9" id="KW-0472">Membrane</keyword>
<name>A0A6J5XAU5_PRUAR</name>
<evidence type="ECO:0000313" key="12">
    <source>
        <dbReference type="Proteomes" id="UP000507222"/>
    </source>
</evidence>
<dbReference type="EMBL" id="CAEKDK010000005">
    <property type="protein sequence ID" value="CAB4280396.1"/>
    <property type="molecule type" value="Genomic_DNA"/>
</dbReference>
<organism evidence="11 13">
    <name type="scientific">Prunus armeniaca</name>
    <name type="common">Apricot</name>
    <name type="synonym">Armeniaca vulgaris</name>
    <dbReference type="NCBI Taxonomy" id="36596"/>
    <lineage>
        <taxon>Eukaryota</taxon>
        <taxon>Viridiplantae</taxon>
        <taxon>Streptophyta</taxon>
        <taxon>Embryophyta</taxon>
        <taxon>Tracheophyta</taxon>
        <taxon>Spermatophyta</taxon>
        <taxon>Magnoliopsida</taxon>
        <taxon>eudicotyledons</taxon>
        <taxon>Gunneridae</taxon>
        <taxon>Pentapetalae</taxon>
        <taxon>rosids</taxon>
        <taxon>fabids</taxon>
        <taxon>Rosales</taxon>
        <taxon>Rosaceae</taxon>
        <taxon>Amygdaloideae</taxon>
        <taxon>Amygdaleae</taxon>
        <taxon>Prunus</taxon>
    </lineage>
</organism>
<dbReference type="PANTHER" id="PTHR12388">
    <property type="entry name" value="MITOCHONDRIA ASSOCIATED GRANULOCYTE MACROPHAGE CSF SIGNALING MOLECULE"/>
    <property type="match status" value="1"/>
</dbReference>
<keyword evidence="9" id="KW-1133">Transmembrane helix</keyword>
<dbReference type="Gene3D" id="1.10.287.110">
    <property type="entry name" value="DnaJ domain"/>
    <property type="match status" value="1"/>
</dbReference>
<evidence type="ECO:0000313" key="11">
    <source>
        <dbReference type="EMBL" id="CAB4310809.1"/>
    </source>
</evidence>
<comment type="similarity">
    <text evidence="2">Belongs to the TIM16/PAM16 family.</text>
</comment>
<sequence>MGVFGSVKFGFLMQGFLDPDGIAVLLYFWVLFASSSVMAAKILANVIVLGSAVLGRAFVQAYRQALSNASKSGVAREAVQNIRRASKSMAEPEARQVLGVTEHASWEEISQRYDSLFKQNATNGSFYLQSKVHRAKECLEGAYAKKAQGTTDA</sequence>
<keyword evidence="7" id="KW-0496">Mitochondrion</keyword>
<dbReference type="Proteomes" id="UP000507245">
    <property type="component" value="Unassembled WGS sequence"/>
</dbReference>
<evidence type="ECO:0000313" key="10">
    <source>
        <dbReference type="EMBL" id="CAB4280396.1"/>
    </source>
</evidence>
<dbReference type="AlphaFoldDB" id="A0A6J5XAU5"/>
<protein>
    <recommendedName>
        <fullName evidence="14">J domain-containing protein</fullName>
    </recommendedName>
</protein>
<evidence type="ECO:0000256" key="9">
    <source>
        <dbReference type="SAM" id="Phobius"/>
    </source>
</evidence>
<evidence type="ECO:0008006" key="14">
    <source>
        <dbReference type="Google" id="ProtNLM"/>
    </source>
</evidence>
<evidence type="ECO:0000256" key="3">
    <source>
        <dbReference type="ARBA" id="ARBA00022448"/>
    </source>
</evidence>
<dbReference type="EMBL" id="CAEKKB010000005">
    <property type="protein sequence ID" value="CAB4310809.1"/>
    <property type="molecule type" value="Genomic_DNA"/>
</dbReference>
<dbReference type="FunFam" id="1.10.287.110:FF:000006">
    <property type="entry name" value="Import inner membrane translocase subunit TIM16"/>
    <property type="match status" value="1"/>
</dbReference>
<keyword evidence="9" id="KW-0812">Transmembrane</keyword>
<dbReference type="PANTHER" id="PTHR12388:SF6">
    <property type="entry name" value="MITOCHONDRIAL IMPORT INNER MEMBRANE TRANSLOCASE SUBUNIT PAM16 LIKE 1"/>
    <property type="match status" value="1"/>
</dbReference>
<keyword evidence="4" id="KW-0999">Mitochondrion inner membrane</keyword>
<evidence type="ECO:0000256" key="7">
    <source>
        <dbReference type="ARBA" id="ARBA00023128"/>
    </source>
</evidence>
<dbReference type="Proteomes" id="UP000507222">
    <property type="component" value="Unassembled WGS sequence"/>
</dbReference>
<evidence type="ECO:0000256" key="5">
    <source>
        <dbReference type="ARBA" id="ARBA00022927"/>
    </source>
</evidence>
<dbReference type="InterPro" id="IPR036869">
    <property type="entry name" value="J_dom_sf"/>
</dbReference>
<keyword evidence="6" id="KW-0811">Translocation</keyword>
<evidence type="ECO:0000256" key="8">
    <source>
        <dbReference type="ARBA" id="ARBA00023136"/>
    </source>
</evidence>
<dbReference type="GO" id="GO:0005744">
    <property type="term" value="C:TIM23 mitochondrial import inner membrane translocase complex"/>
    <property type="evidence" value="ECO:0007669"/>
    <property type="project" value="InterPro"/>
</dbReference>
<comment type="subcellular location">
    <subcellularLocation>
        <location evidence="1">Mitochondrion inner membrane</location>
        <topology evidence="1">Peripheral membrane protein</topology>
    </subcellularLocation>
</comment>
<evidence type="ECO:0000313" key="13">
    <source>
        <dbReference type="Proteomes" id="UP000507245"/>
    </source>
</evidence>
<evidence type="ECO:0000256" key="2">
    <source>
        <dbReference type="ARBA" id="ARBA00008817"/>
    </source>
</evidence>
<proteinExistence type="inferred from homology"/>
<keyword evidence="13" id="KW-1185">Reference proteome</keyword>
<dbReference type="Pfam" id="PF03656">
    <property type="entry name" value="Pam16"/>
    <property type="match status" value="1"/>
</dbReference>
<keyword evidence="3" id="KW-0813">Transport</keyword>
<accession>A0A6J5XAU5</accession>
<dbReference type="InterPro" id="IPR005341">
    <property type="entry name" value="Tim16"/>
</dbReference>
<gene>
    <name evidence="10" type="ORF">CURHAP_LOCUS33235</name>
    <name evidence="11" type="ORF">ORAREDHAP_LOCUS32804</name>
</gene>
<reference evidence="11 12" key="2">
    <citation type="submission" date="2020-05" db="EMBL/GenBank/DDBJ databases">
        <authorList>
            <person name="Campoy J."/>
            <person name="Schneeberger K."/>
            <person name="Spophaly S."/>
        </authorList>
    </citation>
    <scope>NUCLEOTIDE SEQUENCE [LARGE SCALE GENOMIC DNA]</scope>
    <source>
        <strain evidence="11">PruArmRojPasFocal</strain>
    </source>
</reference>
<keyword evidence="5" id="KW-0653">Protein transport</keyword>